<evidence type="ECO:0000256" key="1">
    <source>
        <dbReference type="ARBA" id="ARBA00005054"/>
    </source>
</evidence>
<dbReference type="PROSITE" id="PS00373">
    <property type="entry name" value="GART"/>
    <property type="match status" value="1"/>
</dbReference>
<sequence>MSATPRKKAVVLISGGGTNLQAFIDASQRRELDFELAMVVSNRSQAGGLTRAEDAGIDTRCLPSKGISDRAAYDRSLATELDRLAPDLIILAGFMRILSAPFVSRYAGRILNIHPSLLPLYPGLHTHARALAAGDREHGCTVHFVTEELDGGPPILQGRVAIEPGDDPETLAARVLQVEHQIYPRAANLFASGRIVYRDGQCLLDNKVLSKPLRYPDSL</sequence>
<feature type="site" description="Raises pKa of active site His" evidence="6">
    <location>
        <position position="150"/>
    </location>
</feature>
<dbReference type="InterPro" id="IPR002376">
    <property type="entry name" value="Formyl_transf_N"/>
</dbReference>
<dbReference type="RefSeq" id="WP_068616255.1">
    <property type="nucleotide sequence ID" value="NZ_CP016268.1"/>
</dbReference>
<evidence type="ECO:0000256" key="6">
    <source>
        <dbReference type="HAMAP-Rule" id="MF_01930"/>
    </source>
</evidence>
<evidence type="ECO:0000256" key="2">
    <source>
        <dbReference type="ARBA" id="ARBA00022679"/>
    </source>
</evidence>
<accession>A0A193LGU3</accession>
<dbReference type="AlphaFoldDB" id="A0A193LGU3"/>
<dbReference type="EC" id="2.1.2.2" evidence="6"/>
<feature type="domain" description="Formyl transferase N-terminal" evidence="7">
    <location>
        <begin position="7"/>
        <end position="186"/>
    </location>
</feature>
<gene>
    <name evidence="6" type="primary">purN</name>
    <name evidence="8" type="ORF">BA177_11115</name>
</gene>
<keyword evidence="9" id="KW-1185">Reference proteome</keyword>
<dbReference type="PANTHER" id="PTHR43369">
    <property type="entry name" value="PHOSPHORIBOSYLGLYCINAMIDE FORMYLTRANSFERASE"/>
    <property type="match status" value="1"/>
</dbReference>
<reference evidence="8 9" key="1">
    <citation type="submission" date="2016-06" db="EMBL/GenBank/DDBJ databases">
        <title>Complete genome sequence of a deep-branching marine Gamma Proteobacterium Woeseia oceani type strain XK5.</title>
        <authorList>
            <person name="Mu D."/>
            <person name="Du Z."/>
        </authorList>
    </citation>
    <scope>NUCLEOTIDE SEQUENCE [LARGE SCALE GENOMIC DNA]</scope>
    <source>
        <strain evidence="8 9">XK5</strain>
    </source>
</reference>
<dbReference type="GO" id="GO:0004644">
    <property type="term" value="F:phosphoribosylglycinamide formyltransferase activity"/>
    <property type="evidence" value="ECO:0007669"/>
    <property type="project" value="UniProtKB-UniRule"/>
</dbReference>
<dbReference type="UniPathway" id="UPA00074">
    <property type="reaction ID" value="UER00126"/>
</dbReference>
<dbReference type="HAMAP" id="MF_01930">
    <property type="entry name" value="PurN"/>
    <property type="match status" value="1"/>
</dbReference>
<feature type="binding site" evidence="6">
    <location>
        <position position="70"/>
    </location>
    <ligand>
        <name>(6R)-10-formyltetrahydrofolate</name>
        <dbReference type="ChEBI" id="CHEBI:195366"/>
    </ligand>
</feature>
<name>A0A193LGU3_9GAMM</name>
<evidence type="ECO:0000313" key="9">
    <source>
        <dbReference type="Proteomes" id="UP000092695"/>
    </source>
</evidence>
<protein>
    <recommendedName>
        <fullName evidence="6">Phosphoribosylglycinamide formyltransferase</fullName>
        <ecNumber evidence="6">2.1.2.2</ecNumber>
    </recommendedName>
    <alternativeName>
        <fullName evidence="6">5'-phosphoribosylglycinamide transformylase</fullName>
    </alternativeName>
    <alternativeName>
        <fullName evidence="6">GAR transformylase</fullName>
        <shortName evidence="6">GART</shortName>
    </alternativeName>
</protein>
<dbReference type="PANTHER" id="PTHR43369:SF2">
    <property type="entry name" value="PHOSPHORIBOSYLGLYCINAMIDE FORMYLTRANSFERASE"/>
    <property type="match status" value="1"/>
</dbReference>
<evidence type="ECO:0000256" key="4">
    <source>
        <dbReference type="ARBA" id="ARBA00038440"/>
    </source>
</evidence>
<feature type="binding site" evidence="6">
    <location>
        <position position="112"/>
    </location>
    <ligand>
        <name>(6R)-10-formyltetrahydrofolate</name>
        <dbReference type="ChEBI" id="CHEBI:195366"/>
    </ligand>
</feature>
<proteinExistence type="inferred from homology"/>
<evidence type="ECO:0000256" key="3">
    <source>
        <dbReference type="ARBA" id="ARBA00022755"/>
    </source>
</evidence>
<dbReference type="GO" id="GO:0005829">
    <property type="term" value="C:cytosol"/>
    <property type="evidence" value="ECO:0007669"/>
    <property type="project" value="TreeGrafter"/>
</dbReference>
<dbReference type="STRING" id="1548547.BA177_11115"/>
<dbReference type="KEGG" id="woc:BA177_11115"/>
<dbReference type="InterPro" id="IPR036477">
    <property type="entry name" value="Formyl_transf_N_sf"/>
</dbReference>
<dbReference type="InterPro" id="IPR004607">
    <property type="entry name" value="GART"/>
</dbReference>
<dbReference type="InterPro" id="IPR001555">
    <property type="entry name" value="GART_AS"/>
</dbReference>
<feature type="active site" description="Proton donor" evidence="6">
    <location>
        <position position="114"/>
    </location>
</feature>
<dbReference type="GO" id="GO:0006189">
    <property type="term" value="P:'de novo' IMP biosynthetic process"/>
    <property type="evidence" value="ECO:0007669"/>
    <property type="project" value="UniProtKB-UniRule"/>
</dbReference>
<feature type="binding site" evidence="6">
    <location>
        <begin position="95"/>
        <end position="98"/>
    </location>
    <ligand>
        <name>(6R)-10-formyltetrahydrofolate</name>
        <dbReference type="ChEBI" id="CHEBI:195366"/>
    </ligand>
</feature>
<comment type="function">
    <text evidence="6">Catalyzes the transfer of a formyl group from 10-formyltetrahydrofolate to 5-phospho-ribosyl-glycinamide (GAR), producing 5-phospho-ribosyl-N-formylglycinamide (FGAR) and tetrahydrofolate.</text>
</comment>
<feature type="binding site" evidence="6">
    <location>
        <begin position="17"/>
        <end position="19"/>
    </location>
    <ligand>
        <name>N(1)-(5-phospho-beta-D-ribosyl)glycinamide</name>
        <dbReference type="ChEBI" id="CHEBI:143788"/>
    </ligand>
</feature>
<dbReference type="SUPFAM" id="SSF53328">
    <property type="entry name" value="Formyltransferase"/>
    <property type="match status" value="1"/>
</dbReference>
<comment type="catalytic activity">
    <reaction evidence="5 6">
        <text>N(1)-(5-phospho-beta-D-ribosyl)glycinamide + (6R)-10-formyltetrahydrofolate = N(2)-formyl-N(1)-(5-phospho-beta-D-ribosyl)glycinamide + (6S)-5,6,7,8-tetrahydrofolate + H(+)</text>
        <dbReference type="Rhea" id="RHEA:15053"/>
        <dbReference type="ChEBI" id="CHEBI:15378"/>
        <dbReference type="ChEBI" id="CHEBI:57453"/>
        <dbReference type="ChEBI" id="CHEBI:143788"/>
        <dbReference type="ChEBI" id="CHEBI:147286"/>
        <dbReference type="ChEBI" id="CHEBI:195366"/>
        <dbReference type="EC" id="2.1.2.2"/>
    </reaction>
</comment>
<dbReference type="Proteomes" id="UP000092695">
    <property type="component" value="Chromosome"/>
</dbReference>
<dbReference type="Pfam" id="PF00551">
    <property type="entry name" value="Formyl_trans_N"/>
    <property type="match status" value="1"/>
</dbReference>
<evidence type="ECO:0000313" key="8">
    <source>
        <dbReference type="EMBL" id="ANO51681.1"/>
    </source>
</evidence>
<dbReference type="NCBIfam" id="TIGR00639">
    <property type="entry name" value="PurN"/>
    <property type="match status" value="1"/>
</dbReference>
<dbReference type="CDD" id="cd08645">
    <property type="entry name" value="FMT_core_GART"/>
    <property type="match status" value="1"/>
</dbReference>
<comment type="pathway">
    <text evidence="1 6">Purine metabolism; IMP biosynthesis via de novo pathway; N(2)-formyl-N(1)-(5-phospho-D-ribosyl)glycinamide from N(1)-(5-phospho-D-ribosyl)glycinamide (10-formyl THF route): step 1/1.</text>
</comment>
<organism evidence="8 9">
    <name type="scientific">Woeseia oceani</name>
    <dbReference type="NCBI Taxonomy" id="1548547"/>
    <lineage>
        <taxon>Bacteria</taxon>
        <taxon>Pseudomonadati</taxon>
        <taxon>Pseudomonadota</taxon>
        <taxon>Gammaproteobacteria</taxon>
        <taxon>Woeseiales</taxon>
        <taxon>Woeseiaceae</taxon>
        <taxon>Woeseia</taxon>
    </lineage>
</organism>
<dbReference type="EMBL" id="CP016268">
    <property type="protein sequence ID" value="ANO51681.1"/>
    <property type="molecule type" value="Genomic_DNA"/>
</dbReference>
<evidence type="ECO:0000256" key="5">
    <source>
        <dbReference type="ARBA" id="ARBA00047664"/>
    </source>
</evidence>
<keyword evidence="3 6" id="KW-0658">Purine biosynthesis</keyword>
<comment type="similarity">
    <text evidence="4 6">Belongs to the GART family.</text>
</comment>
<dbReference type="Gene3D" id="3.40.50.170">
    <property type="entry name" value="Formyl transferase, N-terminal domain"/>
    <property type="match status" value="1"/>
</dbReference>
<keyword evidence="2 6" id="KW-0808">Transferase</keyword>
<evidence type="ECO:0000259" key="7">
    <source>
        <dbReference type="Pfam" id="PF00551"/>
    </source>
</evidence>
<dbReference type="OrthoDB" id="9806170at2"/>